<evidence type="ECO:0000256" key="2">
    <source>
        <dbReference type="ARBA" id="ARBA00010765"/>
    </source>
</evidence>
<comment type="caution">
    <text evidence="13">Lacks conserved residue(s) required for the propagation of feature annotation.</text>
</comment>
<dbReference type="InterPro" id="IPR024177">
    <property type="entry name" value="Biotin_synthase"/>
</dbReference>
<dbReference type="CDD" id="cd01335">
    <property type="entry name" value="Radical_SAM"/>
    <property type="match status" value="1"/>
</dbReference>
<feature type="binding site" evidence="13 14">
    <location>
        <position position="68"/>
    </location>
    <ligand>
        <name>[4Fe-4S] cluster</name>
        <dbReference type="ChEBI" id="CHEBI:49883"/>
        <note>4Fe-4S-S-AdoMet</note>
    </ligand>
</feature>
<comment type="similarity">
    <text evidence="2 13">Belongs to the radical SAM superfamily. Biotin synthase family.</text>
</comment>
<keyword evidence="11 13" id="KW-0411">Iron-sulfur</keyword>
<comment type="catalytic activity">
    <reaction evidence="12 13">
        <text>(4R,5S)-dethiobiotin + (sulfur carrier)-SH + 2 reduced [2Fe-2S]-[ferredoxin] + 2 S-adenosyl-L-methionine = (sulfur carrier)-H + biotin + 2 5'-deoxyadenosine + 2 L-methionine + 2 oxidized [2Fe-2S]-[ferredoxin]</text>
        <dbReference type="Rhea" id="RHEA:22060"/>
        <dbReference type="Rhea" id="RHEA-COMP:10000"/>
        <dbReference type="Rhea" id="RHEA-COMP:10001"/>
        <dbReference type="Rhea" id="RHEA-COMP:14737"/>
        <dbReference type="Rhea" id="RHEA-COMP:14739"/>
        <dbReference type="ChEBI" id="CHEBI:17319"/>
        <dbReference type="ChEBI" id="CHEBI:29917"/>
        <dbReference type="ChEBI" id="CHEBI:33737"/>
        <dbReference type="ChEBI" id="CHEBI:33738"/>
        <dbReference type="ChEBI" id="CHEBI:57586"/>
        <dbReference type="ChEBI" id="CHEBI:57844"/>
        <dbReference type="ChEBI" id="CHEBI:59789"/>
        <dbReference type="ChEBI" id="CHEBI:64428"/>
        <dbReference type="ChEBI" id="CHEBI:149473"/>
        <dbReference type="EC" id="2.8.1.6"/>
    </reaction>
</comment>
<feature type="binding site" evidence="13 14">
    <location>
        <position position="65"/>
    </location>
    <ligand>
        <name>[4Fe-4S] cluster</name>
        <dbReference type="ChEBI" id="CHEBI:49883"/>
        <note>4Fe-4S-S-AdoMet</note>
    </ligand>
</feature>
<dbReference type="AlphaFoldDB" id="F2LTY4"/>
<reference evidence="16 17" key="1">
    <citation type="journal article" date="2011" name="Stand. Genomic Sci.">
        <title>Complete genome sequence of the thermophilic sulfur-reducer Hippea maritima type strain (MH(2)).</title>
        <authorList>
            <person name="Huntemann M."/>
            <person name="Lu M."/>
            <person name="Nolan M."/>
            <person name="Lapidus A."/>
            <person name="Lucas S."/>
            <person name="Hammon N."/>
            <person name="Deshpande S."/>
            <person name="Cheng J.F."/>
            <person name="Tapia R."/>
            <person name="Han C."/>
            <person name="Goodwin L."/>
            <person name="Pitluck S."/>
            <person name="Liolios K."/>
            <person name="Pagani I."/>
            <person name="Ivanova N."/>
            <person name="Ovchinikova G."/>
            <person name="Pati A."/>
            <person name="Chen A."/>
            <person name="Palaniappan K."/>
            <person name="Land M."/>
            <person name="Hauser L."/>
            <person name="Jeffries C.D."/>
            <person name="Detter J.C."/>
            <person name="Brambilla E.M."/>
            <person name="Rohde M."/>
            <person name="Spring S."/>
            <person name="Goker M."/>
            <person name="Woyke T."/>
            <person name="Bristow J."/>
            <person name="Eisen J.A."/>
            <person name="Markowitz V."/>
            <person name="Hugenholtz P."/>
            <person name="Kyrpides N.C."/>
            <person name="Klenk H.P."/>
            <person name="Mavromatis K."/>
        </authorList>
    </citation>
    <scope>NUCLEOTIDE SEQUENCE [LARGE SCALE GENOMIC DNA]</scope>
    <source>
        <strain evidence="17">ATCC 700847 / DSM 10411 / MH2</strain>
    </source>
</reference>
<dbReference type="InterPro" id="IPR006638">
    <property type="entry name" value="Elp3/MiaA/NifB-like_rSAM"/>
</dbReference>
<evidence type="ECO:0000256" key="7">
    <source>
        <dbReference type="ARBA" id="ARBA00022714"/>
    </source>
</evidence>
<dbReference type="InParanoid" id="F2LTY4"/>
<evidence type="ECO:0000313" key="17">
    <source>
        <dbReference type="Proteomes" id="UP000008139"/>
    </source>
</evidence>
<dbReference type="PANTHER" id="PTHR22976">
    <property type="entry name" value="BIOTIN SYNTHASE"/>
    <property type="match status" value="1"/>
</dbReference>
<comment type="function">
    <text evidence="13">Catalyzes the conversion of dethiobiotin (DTB) to biotin by the insertion of a sulfur atom into dethiobiotin via a radical-based mechanism.</text>
</comment>
<gene>
    <name evidence="13" type="primary">bioB</name>
    <name evidence="16" type="ordered locus">Hipma_0411</name>
</gene>
<dbReference type="Pfam" id="PF06968">
    <property type="entry name" value="BATS"/>
    <property type="match status" value="1"/>
</dbReference>
<evidence type="ECO:0000256" key="10">
    <source>
        <dbReference type="ARBA" id="ARBA00023004"/>
    </source>
</evidence>
<name>F2LTY4_HIPMA</name>
<evidence type="ECO:0000256" key="12">
    <source>
        <dbReference type="ARBA" id="ARBA00051157"/>
    </source>
</evidence>
<feature type="domain" description="Radical SAM core" evidence="15">
    <location>
        <begin position="43"/>
        <end position="271"/>
    </location>
</feature>
<dbReference type="Gene3D" id="3.20.20.70">
    <property type="entry name" value="Aldolase class I"/>
    <property type="match status" value="1"/>
</dbReference>
<dbReference type="NCBIfam" id="TIGR00433">
    <property type="entry name" value="bioB"/>
    <property type="match status" value="1"/>
</dbReference>
<dbReference type="GO" id="GO:0009102">
    <property type="term" value="P:biotin biosynthetic process"/>
    <property type="evidence" value="ECO:0007669"/>
    <property type="project" value="UniProtKB-UniRule"/>
</dbReference>
<keyword evidence="4 13" id="KW-0004">4Fe-4S</keyword>
<evidence type="ECO:0000256" key="1">
    <source>
        <dbReference type="ARBA" id="ARBA00004942"/>
    </source>
</evidence>
<keyword evidence="5 13" id="KW-0808">Transferase</keyword>
<evidence type="ECO:0000256" key="5">
    <source>
        <dbReference type="ARBA" id="ARBA00022679"/>
    </source>
</evidence>
<comment type="cofactor">
    <cofactor evidence="13 14">
        <name>[4Fe-4S] cluster</name>
        <dbReference type="ChEBI" id="CHEBI:49883"/>
    </cofactor>
    <text evidence="13 14">Binds 1 [4Fe-4S] cluster. The cluster is coordinated with 3 cysteines and an exchangeable S-adenosyl-L-methionine.</text>
</comment>
<feature type="binding site" evidence="13 14">
    <location>
        <position position="61"/>
    </location>
    <ligand>
        <name>[4Fe-4S] cluster</name>
        <dbReference type="ChEBI" id="CHEBI:49883"/>
        <note>4Fe-4S-S-AdoMet</note>
    </ligand>
</feature>
<feature type="binding site" evidence="13 14">
    <location>
        <position position="196"/>
    </location>
    <ligand>
        <name>[2Fe-2S] cluster</name>
        <dbReference type="ChEBI" id="CHEBI:190135"/>
    </ligand>
</feature>
<accession>F2LTY4</accession>
<dbReference type="InterPro" id="IPR002684">
    <property type="entry name" value="Biotin_synth/BioAB"/>
</dbReference>
<reference evidence="17" key="2">
    <citation type="submission" date="2011-03" db="EMBL/GenBank/DDBJ databases">
        <title>The complete genome of Hippea maritima DSM 10411.</title>
        <authorList>
            <consortium name="US DOE Joint Genome Institute (JGI-PGF)"/>
            <person name="Lucas S."/>
            <person name="Copeland A."/>
            <person name="Lapidus A."/>
            <person name="Bruce D."/>
            <person name="Goodwin L."/>
            <person name="Pitluck S."/>
            <person name="Peters L."/>
            <person name="Kyrpides N."/>
            <person name="Mavromatis K."/>
            <person name="Pagani I."/>
            <person name="Ivanova N."/>
            <person name="Mikhailova N."/>
            <person name="Lu M."/>
            <person name="Detter J.C."/>
            <person name="Tapia R."/>
            <person name="Han C."/>
            <person name="Land M."/>
            <person name="Hauser L."/>
            <person name="Markowitz V."/>
            <person name="Cheng J.-F."/>
            <person name="Hugenholtz P."/>
            <person name="Woyke T."/>
            <person name="Wu D."/>
            <person name="Spring S."/>
            <person name="Schroeder M."/>
            <person name="Brambilla E."/>
            <person name="Klenk H.-P."/>
            <person name="Eisen J.A."/>
        </authorList>
    </citation>
    <scope>NUCLEOTIDE SEQUENCE [LARGE SCALE GENOMIC DNA]</scope>
    <source>
        <strain evidence="17">ATCC 700847 / DSM 10411 / MH2</strain>
    </source>
</reference>
<keyword evidence="10 13" id="KW-0408">Iron</keyword>
<evidence type="ECO:0000259" key="15">
    <source>
        <dbReference type="PROSITE" id="PS51918"/>
    </source>
</evidence>
<dbReference type="GO" id="GO:0004076">
    <property type="term" value="F:biotin synthase activity"/>
    <property type="evidence" value="ECO:0007669"/>
    <property type="project" value="UniProtKB-UniRule"/>
</dbReference>
<dbReference type="HOGENOM" id="CLU_033172_2_1_7"/>
<keyword evidence="9 13" id="KW-0093">Biotin biosynthesis</keyword>
<dbReference type="SMART" id="SM00729">
    <property type="entry name" value="Elp3"/>
    <property type="match status" value="1"/>
</dbReference>
<evidence type="ECO:0000256" key="3">
    <source>
        <dbReference type="ARBA" id="ARBA00012236"/>
    </source>
</evidence>
<dbReference type="InterPro" id="IPR007197">
    <property type="entry name" value="rSAM"/>
</dbReference>
<dbReference type="InterPro" id="IPR013785">
    <property type="entry name" value="Aldolase_TIM"/>
</dbReference>
<dbReference type="SUPFAM" id="SSF102114">
    <property type="entry name" value="Radical SAM enzymes"/>
    <property type="match status" value="1"/>
</dbReference>
<evidence type="ECO:0000256" key="4">
    <source>
        <dbReference type="ARBA" id="ARBA00022485"/>
    </source>
</evidence>
<feature type="binding site" evidence="13 14">
    <location>
        <position position="105"/>
    </location>
    <ligand>
        <name>[2Fe-2S] cluster</name>
        <dbReference type="ChEBI" id="CHEBI:190135"/>
    </ligand>
</feature>
<dbReference type="RefSeq" id="WP_013681424.1">
    <property type="nucleotide sequence ID" value="NC_015318.1"/>
</dbReference>
<keyword evidence="7 13" id="KW-0001">2Fe-2S</keyword>
<dbReference type="InterPro" id="IPR058240">
    <property type="entry name" value="rSAM_sf"/>
</dbReference>
<dbReference type="FunCoup" id="F2LTY4">
    <property type="interactions" value="304"/>
</dbReference>
<evidence type="ECO:0000256" key="13">
    <source>
        <dbReference type="HAMAP-Rule" id="MF_01694"/>
    </source>
</evidence>
<dbReference type="KEGG" id="hmr:Hipma_0411"/>
<comment type="cofactor">
    <cofactor evidence="14">
        <name>[2Fe-2S] cluster</name>
        <dbReference type="ChEBI" id="CHEBI:190135"/>
    </cofactor>
    <text evidence="14">Binds 1 [2Fe-2S] cluster. The cluster is coordinated with 3 cysteines and 1 arginine.</text>
</comment>
<dbReference type="SFLD" id="SFLDG01278">
    <property type="entry name" value="biotin_synthase_like"/>
    <property type="match status" value="1"/>
</dbReference>
<dbReference type="SMART" id="SM00876">
    <property type="entry name" value="BATS"/>
    <property type="match status" value="1"/>
</dbReference>
<dbReference type="GO" id="GO:0051539">
    <property type="term" value="F:4 iron, 4 sulfur cluster binding"/>
    <property type="evidence" value="ECO:0007669"/>
    <property type="project" value="UniProtKB-KW"/>
</dbReference>
<dbReference type="PROSITE" id="PS51918">
    <property type="entry name" value="RADICAL_SAM"/>
    <property type="match status" value="1"/>
</dbReference>
<evidence type="ECO:0000256" key="8">
    <source>
        <dbReference type="ARBA" id="ARBA00022723"/>
    </source>
</evidence>
<dbReference type="GO" id="GO:0051537">
    <property type="term" value="F:2 iron, 2 sulfur cluster binding"/>
    <property type="evidence" value="ECO:0007669"/>
    <property type="project" value="UniProtKB-KW"/>
</dbReference>
<dbReference type="HAMAP" id="MF_01694">
    <property type="entry name" value="BioB"/>
    <property type="match status" value="1"/>
</dbReference>
<dbReference type="STRING" id="760142.Hipma_0411"/>
<sequence>MINKLIEKAIKKESLSKDELFFLIKYPNLNEICKAALRIKNHFFKSIVEFCSIINAKSGKCSENCKFCAQSSHYRTNIKEYDFIEVKNIYEQAKKLKAKGVKRFSIVTSGKSPSKRDLEKLEEAIKIVKKLNLLPDVSIGIVDRETLLRLKKAGLEGLHHNLETAESFFKNICTTHDYKEDIESIKTAVDIGLYVCSGGIFGVGENWEHRIELAMTLKELNVPSIPINFLNPIKSTPLESQPILTEEEALRIVAIYRFILPDKHIRICGGRNTVFKPKSKKRVLNCGASGLMVGDYLTTKGFNVDSDLEDINSIGLSLV</sequence>
<keyword evidence="17" id="KW-1185">Reference proteome</keyword>
<dbReference type="Proteomes" id="UP000008139">
    <property type="component" value="Chromosome"/>
</dbReference>
<keyword evidence="8 13" id="KW-0479">Metal-binding</keyword>
<evidence type="ECO:0000256" key="14">
    <source>
        <dbReference type="PIRSR" id="PIRSR001619-1"/>
    </source>
</evidence>
<dbReference type="InterPro" id="IPR010722">
    <property type="entry name" value="BATS_dom"/>
</dbReference>
<dbReference type="SFLD" id="SFLDG01060">
    <property type="entry name" value="BATS_domain_containing"/>
    <property type="match status" value="1"/>
</dbReference>
<dbReference type="Pfam" id="PF04055">
    <property type="entry name" value="Radical_SAM"/>
    <property type="match status" value="1"/>
</dbReference>
<comment type="cofactor">
    <cofactor evidence="13">
        <name>[2Fe-2S] cluster</name>
        <dbReference type="ChEBI" id="CHEBI:190135"/>
    </cofactor>
    <text evidence="13">Binds 1 [2Fe-2S] cluster. The cluster is coordinated with 3 cysteines and 1 arginine.</text>
</comment>
<organism evidence="16 17">
    <name type="scientific">Hippea maritima (strain ATCC 700847 / DSM 10411 / MH2)</name>
    <dbReference type="NCBI Taxonomy" id="760142"/>
    <lineage>
        <taxon>Bacteria</taxon>
        <taxon>Pseudomonadati</taxon>
        <taxon>Campylobacterota</taxon>
        <taxon>Desulfurellia</taxon>
        <taxon>Desulfurellales</taxon>
        <taxon>Hippeaceae</taxon>
        <taxon>Hippea</taxon>
    </lineage>
</organism>
<comment type="subunit">
    <text evidence="13">Homodimer.</text>
</comment>
<protein>
    <recommendedName>
        <fullName evidence="3 13">Biotin synthase</fullName>
        <ecNumber evidence="3 13">2.8.1.6</ecNumber>
    </recommendedName>
</protein>
<dbReference type="SFLD" id="SFLDS00029">
    <property type="entry name" value="Radical_SAM"/>
    <property type="match status" value="1"/>
</dbReference>
<dbReference type="PANTHER" id="PTHR22976:SF2">
    <property type="entry name" value="BIOTIN SYNTHASE, MITOCHONDRIAL"/>
    <property type="match status" value="1"/>
</dbReference>
<evidence type="ECO:0000313" key="16">
    <source>
        <dbReference type="EMBL" id="AEA33383.1"/>
    </source>
</evidence>
<evidence type="ECO:0000256" key="11">
    <source>
        <dbReference type="ARBA" id="ARBA00023014"/>
    </source>
</evidence>
<comment type="pathway">
    <text evidence="1 13">Cofactor biosynthesis; biotin biosynthesis; biotin from 7,8-diaminononanoate: step 2/2.</text>
</comment>
<dbReference type="eggNOG" id="COG0502">
    <property type="taxonomic scope" value="Bacteria"/>
</dbReference>
<dbReference type="EC" id="2.8.1.6" evidence="3 13"/>
<feature type="binding site" evidence="13 14">
    <location>
        <position position="266"/>
    </location>
    <ligand>
        <name>[2Fe-2S] cluster</name>
        <dbReference type="ChEBI" id="CHEBI:190135"/>
    </ligand>
</feature>
<dbReference type="EMBL" id="CP002606">
    <property type="protein sequence ID" value="AEA33383.1"/>
    <property type="molecule type" value="Genomic_DNA"/>
</dbReference>
<dbReference type="UniPathway" id="UPA00078">
    <property type="reaction ID" value="UER00162"/>
</dbReference>
<dbReference type="GO" id="GO:0005506">
    <property type="term" value="F:iron ion binding"/>
    <property type="evidence" value="ECO:0007669"/>
    <property type="project" value="UniProtKB-UniRule"/>
</dbReference>
<keyword evidence="6 13" id="KW-0949">S-adenosyl-L-methionine</keyword>
<proteinExistence type="inferred from homology"/>
<dbReference type="PIRSF" id="PIRSF001619">
    <property type="entry name" value="Biotin_synth"/>
    <property type="match status" value="1"/>
</dbReference>
<dbReference type="OrthoDB" id="9786826at2"/>
<evidence type="ECO:0000256" key="9">
    <source>
        <dbReference type="ARBA" id="ARBA00022756"/>
    </source>
</evidence>
<evidence type="ECO:0000256" key="6">
    <source>
        <dbReference type="ARBA" id="ARBA00022691"/>
    </source>
</evidence>